<dbReference type="PANTHER" id="PTHR31353:SF1">
    <property type="entry name" value="PROTEIN FAM98B"/>
    <property type="match status" value="1"/>
</dbReference>
<comment type="similarity">
    <text evidence="1">Belongs to the FAM98 family.</text>
</comment>
<evidence type="ECO:0000256" key="2">
    <source>
        <dbReference type="SAM" id="MobiDB-lite"/>
    </source>
</evidence>
<evidence type="ECO:0000313" key="4">
    <source>
        <dbReference type="Proteomes" id="UP000069940"/>
    </source>
</evidence>
<feature type="compositionally biased region" description="Gly residues" evidence="2">
    <location>
        <begin position="378"/>
        <end position="388"/>
    </location>
</feature>
<feature type="compositionally biased region" description="Gly residues" evidence="2">
    <location>
        <begin position="455"/>
        <end position="469"/>
    </location>
</feature>
<dbReference type="Pfam" id="PF10239">
    <property type="entry name" value="DUF2465"/>
    <property type="match status" value="1"/>
</dbReference>
<feature type="compositionally biased region" description="Basic and acidic residues" evidence="2">
    <location>
        <begin position="486"/>
        <end position="496"/>
    </location>
</feature>
<dbReference type="GeneID" id="109413133"/>
<keyword evidence="4" id="KW-1185">Reference proteome</keyword>
<feature type="compositionally biased region" description="Polar residues" evidence="2">
    <location>
        <begin position="413"/>
        <end position="422"/>
    </location>
</feature>
<reference evidence="4" key="1">
    <citation type="journal article" date="2015" name="Proc. Natl. Acad. Sci. U.S.A.">
        <title>Genome sequence of the Asian Tiger mosquito, Aedes albopictus, reveals insights into its biology, genetics, and evolution.</title>
        <authorList>
            <person name="Chen X.G."/>
            <person name="Jiang X."/>
            <person name="Gu J."/>
            <person name="Xu M."/>
            <person name="Wu Y."/>
            <person name="Deng Y."/>
            <person name="Zhang C."/>
            <person name="Bonizzoni M."/>
            <person name="Dermauw W."/>
            <person name="Vontas J."/>
            <person name="Armbruster P."/>
            <person name="Huang X."/>
            <person name="Yang Y."/>
            <person name="Zhang H."/>
            <person name="He W."/>
            <person name="Peng H."/>
            <person name="Liu Y."/>
            <person name="Wu K."/>
            <person name="Chen J."/>
            <person name="Lirakis M."/>
            <person name="Topalis P."/>
            <person name="Van Leeuwen T."/>
            <person name="Hall A.B."/>
            <person name="Jiang X."/>
            <person name="Thorpe C."/>
            <person name="Mueller R.L."/>
            <person name="Sun C."/>
            <person name="Waterhouse R.M."/>
            <person name="Yan G."/>
            <person name="Tu Z.J."/>
            <person name="Fang X."/>
            <person name="James A.A."/>
        </authorList>
    </citation>
    <scope>NUCLEOTIDE SEQUENCE [LARGE SCALE GENOMIC DNA]</scope>
    <source>
        <strain evidence="4">Foshan</strain>
    </source>
</reference>
<name>A0ABM1Y3H7_AEDAL</name>
<feature type="compositionally biased region" description="Gly residues" evidence="2">
    <location>
        <begin position="329"/>
        <end position="359"/>
    </location>
</feature>
<accession>A0ABM1Y3H7</accession>
<feature type="region of interest" description="Disordered" evidence="2">
    <location>
        <begin position="299"/>
        <end position="522"/>
    </location>
</feature>
<dbReference type="RefSeq" id="XP_029713602.1">
    <property type="nucleotide sequence ID" value="XM_029857742.2"/>
</dbReference>
<proteinExistence type="inferred from homology"/>
<sequence>MEDQILDELRNVGYEGPFLDRNYACTAIGAGAKSGEFQDMVIWLTDEIRILGKLDEKISKSEDANTFVLELSGFLKELTCPYANLTSGHVSDRLQTYDSKIILLEYLINELMAFKMIESFKPKEKANVITLFESPTASALKDISITLGLGRPPNNIPAKVLFEKINVHLDDTIRVSGEKRLSTPLFTPKQKLTMEQWNKLDSLQKDLDSEYDMRRKMLLTRLDVTIQSFKWSTRVKGKDGQMNERYAEKRKILDSLQTGGKDTDLAALLGAREIMAIIEKTSSASVRKNTKSKIQRHIIGRVPDRGGRAYEHKPPPLEMPSWQTQRSTGGPGGGGQRGGFGGGRGGHQNRGGGGGGFQQHGGHQQHGGYQQQQQQGGYNQGGGGGGYSQGSQSGGSYQQSRGGGGGSRVQGGWSQPQKDYNQSYSGTNSSSGYSSGAGRGYSSSDQYSNSSGGSSYRGGGGGGGSGYGGDQQYNRGSSGGGGGYDNNRDRGYDNDYNRGGGGSGRGGSGGGGRSNYNRGGRR</sequence>
<dbReference type="EnsemblMetazoa" id="AALFPA23_005324.R6792">
    <property type="protein sequence ID" value="AALFPA23_005324.P6792"/>
    <property type="gene ID" value="AALFPA23_005324"/>
</dbReference>
<feature type="compositionally biased region" description="Low complexity" evidence="2">
    <location>
        <begin position="423"/>
        <end position="454"/>
    </location>
</feature>
<feature type="compositionally biased region" description="Low complexity" evidence="2">
    <location>
        <begin position="389"/>
        <end position="400"/>
    </location>
</feature>
<feature type="compositionally biased region" description="Basic and acidic residues" evidence="2">
    <location>
        <begin position="302"/>
        <end position="315"/>
    </location>
</feature>
<reference evidence="3" key="2">
    <citation type="submission" date="2025-05" db="UniProtKB">
        <authorList>
            <consortium name="EnsemblMetazoa"/>
        </authorList>
    </citation>
    <scope>IDENTIFICATION</scope>
    <source>
        <strain evidence="3">Foshan</strain>
    </source>
</reference>
<dbReference type="InterPro" id="IPR018797">
    <property type="entry name" value="FAM98"/>
</dbReference>
<evidence type="ECO:0000313" key="3">
    <source>
        <dbReference type="EnsemblMetazoa" id="AALFPA23_005324.P6792"/>
    </source>
</evidence>
<organism evidence="3 4">
    <name type="scientific">Aedes albopictus</name>
    <name type="common">Asian tiger mosquito</name>
    <name type="synonym">Stegomyia albopicta</name>
    <dbReference type="NCBI Taxonomy" id="7160"/>
    <lineage>
        <taxon>Eukaryota</taxon>
        <taxon>Metazoa</taxon>
        <taxon>Ecdysozoa</taxon>
        <taxon>Arthropoda</taxon>
        <taxon>Hexapoda</taxon>
        <taxon>Insecta</taxon>
        <taxon>Pterygota</taxon>
        <taxon>Neoptera</taxon>
        <taxon>Endopterygota</taxon>
        <taxon>Diptera</taxon>
        <taxon>Nematocera</taxon>
        <taxon>Culicoidea</taxon>
        <taxon>Culicidae</taxon>
        <taxon>Culicinae</taxon>
        <taxon>Aedini</taxon>
        <taxon>Aedes</taxon>
        <taxon>Stegomyia</taxon>
    </lineage>
</organism>
<protein>
    <recommendedName>
        <fullName evidence="5">Fam98a</fullName>
    </recommendedName>
</protein>
<feature type="compositionally biased region" description="Gly residues" evidence="2">
    <location>
        <begin position="498"/>
        <end position="513"/>
    </location>
</feature>
<dbReference type="PANTHER" id="PTHR31353">
    <property type="entry name" value="FAM98"/>
    <property type="match status" value="1"/>
</dbReference>
<dbReference type="Proteomes" id="UP000069940">
    <property type="component" value="Unassembled WGS sequence"/>
</dbReference>
<evidence type="ECO:0008006" key="5">
    <source>
        <dbReference type="Google" id="ProtNLM"/>
    </source>
</evidence>
<evidence type="ECO:0000256" key="1">
    <source>
        <dbReference type="ARBA" id="ARBA00007218"/>
    </source>
</evidence>
<feature type="compositionally biased region" description="Low complexity" evidence="2">
    <location>
        <begin position="360"/>
        <end position="377"/>
    </location>
</feature>